<gene>
    <name evidence="12" type="ORF">IV203_038097</name>
</gene>
<dbReference type="OrthoDB" id="9984778at2759"/>
<feature type="domain" description="RING-type" evidence="11">
    <location>
        <begin position="675"/>
        <end position="716"/>
    </location>
</feature>
<feature type="compositionally biased region" description="Polar residues" evidence="9">
    <location>
        <begin position="286"/>
        <end position="300"/>
    </location>
</feature>
<evidence type="ECO:0000256" key="4">
    <source>
        <dbReference type="ARBA" id="ARBA00022771"/>
    </source>
</evidence>
<evidence type="ECO:0000256" key="6">
    <source>
        <dbReference type="ARBA" id="ARBA00022989"/>
    </source>
</evidence>
<feature type="compositionally biased region" description="Basic and acidic residues" evidence="9">
    <location>
        <begin position="805"/>
        <end position="815"/>
    </location>
</feature>
<evidence type="ECO:0000256" key="3">
    <source>
        <dbReference type="ARBA" id="ARBA00022723"/>
    </source>
</evidence>
<feature type="region of interest" description="Disordered" evidence="9">
    <location>
        <begin position="215"/>
        <end position="300"/>
    </location>
</feature>
<feature type="compositionally biased region" description="Polar residues" evidence="9">
    <location>
        <begin position="240"/>
        <end position="252"/>
    </location>
</feature>
<evidence type="ECO:0000256" key="5">
    <source>
        <dbReference type="ARBA" id="ARBA00022833"/>
    </source>
</evidence>
<keyword evidence="13" id="KW-1185">Reference proteome</keyword>
<evidence type="ECO:0000259" key="11">
    <source>
        <dbReference type="PROSITE" id="PS50089"/>
    </source>
</evidence>
<feature type="transmembrane region" description="Helical" evidence="10">
    <location>
        <begin position="474"/>
        <end position="499"/>
    </location>
</feature>
<dbReference type="PANTHER" id="PTHR46539">
    <property type="entry name" value="E3 UBIQUITIN-PROTEIN LIGASE ATL42"/>
    <property type="match status" value="1"/>
</dbReference>
<feature type="region of interest" description="Disordered" evidence="9">
    <location>
        <begin position="355"/>
        <end position="384"/>
    </location>
</feature>
<name>A0A9K3LLZ0_9STRA</name>
<comment type="subcellular location">
    <subcellularLocation>
        <location evidence="1">Membrane</location>
    </subcellularLocation>
</comment>
<protein>
    <submittedName>
        <fullName evidence="12">Ring finger domain containing protein</fullName>
    </submittedName>
</protein>
<evidence type="ECO:0000313" key="13">
    <source>
        <dbReference type="Proteomes" id="UP000693970"/>
    </source>
</evidence>
<evidence type="ECO:0000256" key="10">
    <source>
        <dbReference type="SAM" id="Phobius"/>
    </source>
</evidence>
<dbReference type="AlphaFoldDB" id="A0A9K3LLZ0"/>
<feature type="compositionally biased region" description="Polar residues" evidence="9">
    <location>
        <begin position="168"/>
        <end position="183"/>
    </location>
</feature>
<keyword evidence="3" id="KW-0479">Metal-binding</keyword>
<keyword evidence="4 8" id="KW-0863">Zinc-finger</keyword>
<feature type="transmembrane region" description="Helical" evidence="10">
    <location>
        <begin position="598"/>
        <end position="626"/>
    </location>
</feature>
<keyword evidence="6 10" id="KW-1133">Transmembrane helix</keyword>
<dbReference type="Proteomes" id="UP000693970">
    <property type="component" value="Unassembled WGS sequence"/>
</dbReference>
<dbReference type="InterPro" id="IPR001841">
    <property type="entry name" value="Znf_RING"/>
</dbReference>
<dbReference type="CDD" id="cd16448">
    <property type="entry name" value="RING-H2"/>
    <property type="match status" value="1"/>
</dbReference>
<feature type="compositionally biased region" description="Low complexity" evidence="9">
    <location>
        <begin position="139"/>
        <end position="163"/>
    </location>
</feature>
<dbReference type="GO" id="GO:0016020">
    <property type="term" value="C:membrane"/>
    <property type="evidence" value="ECO:0007669"/>
    <property type="project" value="UniProtKB-SubCell"/>
</dbReference>
<comment type="caution">
    <text evidence="12">The sequence shown here is derived from an EMBL/GenBank/DDBJ whole genome shotgun (WGS) entry which is preliminary data.</text>
</comment>
<feature type="region of interest" description="Disordered" evidence="9">
    <location>
        <begin position="721"/>
        <end position="752"/>
    </location>
</feature>
<feature type="region of interest" description="Disordered" evidence="9">
    <location>
        <begin position="788"/>
        <end position="815"/>
    </location>
</feature>
<dbReference type="GO" id="GO:0008270">
    <property type="term" value="F:zinc ion binding"/>
    <property type="evidence" value="ECO:0007669"/>
    <property type="project" value="UniProtKB-KW"/>
</dbReference>
<dbReference type="Pfam" id="PF13639">
    <property type="entry name" value="zf-RING_2"/>
    <property type="match status" value="1"/>
</dbReference>
<evidence type="ECO:0000256" key="7">
    <source>
        <dbReference type="ARBA" id="ARBA00023136"/>
    </source>
</evidence>
<feature type="region of interest" description="Disordered" evidence="9">
    <location>
        <begin position="64"/>
        <end position="197"/>
    </location>
</feature>
<accession>A0A9K3LLZ0</accession>
<keyword evidence="7 10" id="KW-0472">Membrane</keyword>
<feature type="region of interest" description="Disordered" evidence="9">
    <location>
        <begin position="38"/>
        <end position="57"/>
    </location>
</feature>
<organism evidence="12 13">
    <name type="scientific">Nitzschia inconspicua</name>
    <dbReference type="NCBI Taxonomy" id="303405"/>
    <lineage>
        <taxon>Eukaryota</taxon>
        <taxon>Sar</taxon>
        <taxon>Stramenopiles</taxon>
        <taxon>Ochrophyta</taxon>
        <taxon>Bacillariophyta</taxon>
        <taxon>Bacillariophyceae</taxon>
        <taxon>Bacillariophycidae</taxon>
        <taxon>Bacillariales</taxon>
        <taxon>Bacillariaceae</taxon>
        <taxon>Nitzschia</taxon>
    </lineage>
</organism>
<feature type="compositionally biased region" description="Polar residues" evidence="9">
    <location>
        <begin position="742"/>
        <end position="752"/>
    </location>
</feature>
<feature type="transmembrane region" description="Helical" evidence="10">
    <location>
        <begin position="561"/>
        <end position="578"/>
    </location>
</feature>
<evidence type="ECO:0000256" key="2">
    <source>
        <dbReference type="ARBA" id="ARBA00022692"/>
    </source>
</evidence>
<dbReference type="EMBL" id="JAGRRH010000009">
    <property type="protein sequence ID" value="KAG7364894.1"/>
    <property type="molecule type" value="Genomic_DNA"/>
</dbReference>
<feature type="compositionally biased region" description="Polar residues" evidence="9">
    <location>
        <begin position="77"/>
        <end position="88"/>
    </location>
</feature>
<keyword evidence="5" id="KW-0862">Zinc</keyword>
<proteinExistence type="predicted"/>
<evidence type="ECO:0000256" key="1">
    <source>
        <dbReference type="ARBA" id="ARBA00004370"/>
    </source>
</evidence>
<feature type="compositionally biased region" description="Polar residues" evidence="9">
    <location>
        <begin position="109"/>
        <end position="118"/>
    </location>
</feature>
<dbReference type="SMART" id="SM00184">
    <property type="entry name" value="RING"/>
    <property type="match status" value="1"/>
</dbReference>
<dbReference type="PROSITE" id="PS50089">
    <property type="entry name" value="ZF_RING_2"/>
    <property type="match status" value="1"/>
</dbReference>
<keyword evidence="2 10" id="KW-0812">Transmembrane</keyword>
<reference evidence="12" key="2">
    <citation type="submission" date="2021-04" db="EMBL/GenBank/DDBJ databases">
        <authorList>
            <person name="Podell S."/>
        </authorList>
    </citation>
    <scope>NUCLEOTIDE SEQUENCE</scope>
    <source>
        <strain evidence="12">Hildebrandi</strain>
    </source>
</reference>
<dbReference type="PANTHER" id="PTHR46539:SF1">
    <property type="entry name" value="E3 UBIQUITIN-PROTEIN LIGASE ATL42"/>
    <property type="match status" value="1"/>
</dbReference>
<reference evidence="12" key="1">
    <citation type="journal article" date="2021" name="Sci. Rep.">
        <title>Diploid genomic architecture of Nitzschia inconspicua, an elite biomass production diatom.</title>
        <authorList>
            <person name="Oliver A."/>
            <person name="Podell S."/>
            <person name="Pinowska A."/>
            <person name="Traller J.C."/>
            <person name="Smith S.R."/>
            <person name="McClure R."/>
            <person name="Beliaev A."/>
            <person name="Bohutskyi P."/>
            <person name="Hill E.A."/>
            <person name="Rabines A."/>
            <person name="Zheng H."/>
            <person name="Allen L.Z."/>
            <person name="Kuo A."/>
            <person name="Grigoriev I.V."/>
            <person name="Allen A.E."/>
            <person name="Hazlebeck D."/>
            <person name="Allen E.E."/>
        </authorList>
    </citation>
    <scope>NUCLEOTIDE SEQUENCE</scope>
    <source>
        <strain evidence="12">Hildebrandi</strain>
    </source>
</reference>
<sequence>MSRSVSDMGLSAPMEMDVEDPQTDDFLIPFADLAVASESSVPTSPMDGEQNLAEEGRQLLDPFLDAGRDFGYDNRNQDSATYTFTSARPRTASEPIANPLASSEEYPFSSPTNLSSYTPEYPVRQAPAPSRSLSRRRGGSSTASSLRAPSVASISTASSTSSVRGGQWHSSSRDTSNGTTNIQGPIEEETGREGMGVRASLDSGMAAVRRWIRSRSSLSSSTPATVDRNATTTTRRSSTPWNVETAASSSAQDEIDLMSFATTSSNEDPSASTNATRSISEAPLLTGNTSQHQNRSRSATHTIVEEHIPLPTTAIRPPPAQPFGSPRQRALSEPDAAVRDFLYQRALTPNRGFRQLRYSGTTPTFNDRHRQQQSRSFWGPRRNESNLEAQSAVVGATPGTPGNSLLSSPAVEMLYSASPEADSDDVSTMEPSIQDDRLGNMQSNGSIDNNSVVDIDPDPQRDARARWILINRRFQVVITIVALIFSLLLFGILVCWVVLTSAYVVSIDKFCDVPLKEYFWLVTLQLILDVFRTDIMRCIFRWDANSNQRIPCRVITYNAAYLMYAFLVLRTGIQSVFMNHDATCRSTAPELFKSSKAFVTLSIAAWSTIVLGYLLPFCIVATLLTLNGYTPPSDNQRDGAAGPVFPTPMGAPPGCIDQLRNVRLEDLTSESAKECCICMEHFSSRDVIVETECLHRYHKHCLADWLRQARTCPVCRMDVVPTQPRQGNDNNEGSRDLPVQDRGTNSAERAQNRLSLGPATRTFGRNTDIHHEVVSLFQIIRRSELRNQSSAGSMELRNRSGSIDIRNRTMSQHEI</sequence>
<feature type="compositionally biased region" description="Basic and acidic residues" evidence="9">
    <location>
        <begin position="66"/>
        <end position="76"/>
    </location>
</feature>
<evidence type="ECO:0000256" key="8">
    <source>
        <dbReference type="PROSITE-ProRule" id="PRU00175"/>
    </source>
</evidence>
<evidence type="ECO:0000256" key="9">
    <source>
        <dbReference type="SAM" id="MobiDB-lite"/>
    </source>
</evidence>
<evidence type="ECO:0000313" key="12">
    <source>
        <dbReference type="EMBL" id="KAG7364894.1"/>
    </source>
</evidence>
<feature type="compositionally biased region" description="Polar residues" evidence="9">
    <location>
        <begin position="260"/>
        <end position="279"/>
    </location>
</feature>